<reference evidence="2 3" key="1">
    <citation type="submission" date="2018-09" db="EMBL/GenBank/DDBJ databases">
        <title>Complete genome sequence of Euzebya sp. DY32-46 isolated from seawater of Pacific Ocean.</title>
        <authorList>
            <person name="Xu L."/>
            <person name="Wu Y.-H."/>
            <person name="Xu X.-W."/>
        </authorList>
    </citation>
    <scope>NUCLEOTIDE SEQUENCE [LARGE SCALE GENOMIC DNA]</scope>
    <source>
        <strain evidence="2 3">DY32-46</strain>
    </source>
</reference>
<feature type="compositionally biased region" description="Basic and acidic residues" evidence="1">
    <location>
        <begin position="29"/>
        <end position="38"/>
    </location>
</feature>
<sequence>MSGSSSCRTMGREGGARGPRIDPPAPPYARDHHPVQTY</sequence>
<dbReference type="Proteomes" id="UP000264006">
    <property type="component" value="Chromosome"/>
</dbReference>
<proteinExistence type="predicted"/>
<protein>
    <submittedName>
        <fullName evidence="2">Uncharacterized protein</fullName>
    </submittedName>
</protein>
<dbReference type="EMBL" id="CP031165">
    <property type="protein sequence ID" value="AXV07186.1"/>
    <property type="molecule type" value="Genomic_DNA"/>
</dbReference>
<feature type="region of interest" description="Disordered" evidence="1">
    <location>
        <begin position="1"/>
        <end position="38"/>
    </location>
</feature>
<accession>A0A346XY89</accession>
<name>A0A346XY89_9ACTN</name>
<evidence type="ECO:0000313" key="2">
    <source>
        <dbReference type="EMBL" id="AXV07186.1"/>
    </source>
</evidence>
<gene>
    <name evidence="2" type="ORF">DVS28_a2505</name>
</gene>
<evidence type="ECO:0000256" key="1">
    <source>
        <dbReference type="SAM" id="MobiDB-lite"/>
    </source>
</evidence>
<dbReference type="KEGG" id="euz:DVS28_a2505"/>
<dbReference type="AlphaFoldDB" id="A0A346XY89"/>
<organism evidence="2 3">
    <name type="scientific">Euzebya pacifica</name>
    <dbReference type="NCBI Taxonomy" id="1608957"/>
    <lineage>
        <taxon>Bacteria</taxon>
        <taxon>Bacillati</taxon>
        <taxon>Actinomycetota</taxon>
        <taxon>Nitriliruptoria</taxon>
        <taxon>Euzebyales</taxon>
    </lineage>
</organism>
<keyword evidence="3" id="KW-1185">Reference proteome</keyword>
<evidence type="ECO:0000313" key="3">
    <source>
        <dbReference type="Proteomes" id="UP000264006"/>
    </source>
</evidence>